<name>A0A1B6LT76_9HEMI</name>
<evidence type="ECO:0008006" key="2">
    <source>
        <dbReference type="Google" id="ProtNLM"/>
    </source>
</evidence>
<dbReference type="EMBL" id="GEBQ01013089">
    <property type="protein sequence ID" value="JAT26888.1"/>
    <property type="molecule type" value="Transcribed_RNA"/>
</dbReference>
<gene>
    <name evidence="1" type="ORF">g.49225</name>
</gene>
<accession>A0A1B6LT76</accession>
<evidence type="ECO:0000313" key="1">
    <source>
        <dbReference type="EMBL" id="JAT26888.1"/>
    </source>
</evidence>
<organism evidence="1">
    <name type="scientific">Graphocephala atropunctata</name>
    <dbReference type="NCBI Taxonomy" id="36148"/>
    <lineage>
        <taxon>Eukaryota</taxon>
        <taxon>Metazoa</taxon>
        <taxon>Ecdysozoa</taxon>
        <taxon>Arthropoda</taxon>
        <taxon>Hexapoda</taxon>
        <taxon>Insecta</taxon>
        <taxon>Pterygota</taxon>
        <taxon>Neoptera</taxon>
        <taxon>Paraneoptera</taxon>
        <taxon>Hemiptera</taxon>
        <taxon>Auchenorrhyncha</taxon>
        <taxon>Membracoidea</taxon>
        <taxon>Cicadellidae</taxon>
        <taxon>Cicadellinae</taxon>
        <taxon>Cicadellini</taxon>
        <taxon>Graphocephala</taxon>
    </lineage>
</organism>
<dbReference type="AlphaFoldDB" id="A0A1B6LT76"/>
<sequence length="175" mass="20015">MMVSSKLDELSKEPSANASSNIFFIGDECDGSEDQFPFKTIDGFNEFEDQLKDKEYFLKTMQLLVKKAETSSVSKTARSILRYLLDVKLCQYFSLKGQFRKDQSTRKESFLNTNTSKLLTKCVESVWPKEVGVQKKVEATIATWFAQQASRISKKFQPNAEDVEVKDEKYSEDGV</sequence>
<protein>
    <recommendedName>
        <fullName evidence="2">DUF4806 domain-containing protein</fullName>
    </recommendedName>
</protein>
<reference evidence="1" key="1">
    <citation type="submission" date="2015-11" db="EMBL/GenBank/DDBJ databases">
        <title>De novo transcriptome assembly of four potential Pierce s Disease insect vectors from Arizona vineyards.</title>
        <authorList>
            <person name="Tassone E.E."/>
        </authorList>
    </citation>
    <scope>NUCLEOTIDE SEQUENCE</scope>
</reference>
<proteinExistence type="predicted"/>